<comment type="caution">
    <text evidence="10">The sequence shown here is derived from an EMBL/GenBank/DDBJ whole genome shotgun (WGS) entry which is preliminary data.</text>
</comment>
<keyword evidence="5 8" id="KW-1133">Transmembrane helix</keyword>
<evidence type="ECO:0000256" key="4">
    <source>
        <dbReference type="ARBA" id="ARBA00022692"/>
    </source>
</evidence>
<feature type="transmembrane region" description="Helical" evidence="8">
    <location>
        <begin position="147"/>
        <end position="164"/>
    </location>
</feature>
<feature type="transmembrane region" description="Helical" evidence="8">
    <location>
        <begin position="216"/>
        <end position="235"/>
    </location>
</feature>
<evidence type="ECO:0000256" key="7">
    <source>
        <dbReference type="ARBA" id="ARBA00023136"/>
    </source>
</evidence>
<keyword evidence="6" id="KW-0333">Golgi apparatus</keyword>
<keyword evidence="3" id="KW-0337">GPI-anchor biosynthesis</keyword>
<dbReference type="EMBL" id="WJQU01003796">
    <property type="protein sequence ID" value="KAJ6622127.1"/>
    <property type="molecule type" value="Genomic_DNA"/>
</dbReference>
<gene>
    <name evidence="10" type="primary">PGAP2</name>
    <name evidence="10" type="ORF">Bhyg_16548</name>
</gene>
<accession>A0A9Q0RTZ2</accession>
<dbReference type="PANTHER" id="PTHR12892:SF11">
    <property type="entry name" value="POST-GPI ATTACHMENT TO PROTEINS FACTOR 2"/>
    <property type="match status" value="1"/>
</dbReference>
<feature type="transmembrane region" description="Helical" evidence="8">
    <location>
        <begin position="185"/>
        <end position="204"/>
    </location>
</feature>
<comment type="subcellular location">
    <subcellularLocation>
        <location evidence="1">Golgi apparatus membrane</location>
        <topology evidence="1">Multi-pass membrane protein</topology>
    </subcellularLocation>
</comment>
<dbReference type="Proteomes" id="UP001151699">
    <property type="component" value="Unassembled WGS sequence"/>
</dbReference>
<keyword evidence="7 8" id="KW-0472">Membrane</keyword>
<dbReference type="InterPro" id="IPR019402">
    <property type="entry name" value="CWH43_N"/>
</dbReference>
<evidence type="ECO:0000256" key="6">
    <source>
        <dbReference type="ARBA" id="ARBA00023034"/>
    </source>
</evidence>
<dbReference type="InterPro" id="IPR039545">
    <property type="entry name" value="PGAP2"/>
</dbReference>
<dbReference type="AlphaFoldDB" id="A0A9Q0RTZ2"/>
<dbReference type="GO" id="GO:0005789">
    <property type="term" value="C:endoplasmic reticulum membrane"/>
    <property type="evidence" value="ECO:0007669"/>
    <property type="project" value="TreeGrafter"/>
</dbReference>
<evidence type="ECO:0000256" key="5">
    <source>
        <dbReference type="ARBA" id="ARBA00022989"/>
    </source>
</evidence>
<protein>
    <submittedName>
        <fullName evidence="10">Post-GPI attachment to proteins factor 2</fullName>
    </submittedName>
</protein>
<feature type="transmembrane region" description="Helical" evidence="8">
    <location>
        <begin position="22"/>
        <end position="46"/>
    </location>
</feature>
<organism evidence="10 11">
    <name type="scientific">Pseudolycoriella hygida</name>
    <dbReference type="NCBI Taxonomy" id="35572"/>
    <lineage>
        <taxon>Eukaryota</taxon>
        <taxon>Metazoa</taxon>
        <taxon>Ecdysozoa</taxon>
        <taxon>Arthropoda</taxon>
        <taxon>Hexapoda</taxon>
        <taxon>Insecta</taxon>
        <taxon>Pterygota</taxon>
        <taxon>Neoptera</taxon>
        <taxon>Endopterygota</taxon>
        <taxon>Diptera</taxon>
        <taxon>Nematocera</taxon>
        <taxon>Sciaroidea</taxon>
        <taxon>Sciaridae</taxon>
        <taxon>Pseudolycoriella</taxon>
    </lineage>
</organism>
<feature type="non-terminal residue" evidence="10">
    <location>
        <position position="1"/>
    </location>
</feature>
<dbReference type="PANTHER" id="PTHR12892">
    <property type="entry name" value="FGF RECEPTOR ACTIVATING PROTEIN 1"/>
    <property type="match status" value="1"/>
</dbReference>
<comment type="similarity">
    <text evidence="2">Belongs to the PGAP2 family.</text>
</comment>
<evidence type="ECO:0000256" key="3">
    <source>
        <dbReference type="ARBA" id="ARBA00022502"/>
    </source>
</evidence>
<evidence type="ECO:0000256" key="1">
    <source>
        <dbReference type="ARBA" id="ARBA00004653"/>
    </source>
</evidence>
<dbReference type="Pfam" id="PF10277">
    <property type="entry name" value="Frag1"/>
    <property type="match status" value="1"/>
</dbReference>
<evidence type="ECO:0000313" key="10">
    <source>
        <dbReference type="EMBL" id="KAJ6622127.1"/>
    </source>
</evidence>
<evidence type="ECO:0000256" key="8">
    <source>
        <dbReference type="SAM" id="Phobius"/>
    </source>
</evidence>
<evidence type="ECO:0000256" key="2">
    <source>
        <dbReference type="ARBA" id="ARBA00007414"/>
    </source>
</evidence>
<name>A0A9Q0RTZ2_9DIPT</name>
<proteinExistence type="inferred from homology"/>
<dbReference type="OrthoDB" id="68581at2759"/>
<sequence>LVEMLPQYERLDSSNVIFRIRFGVYGLAICTIPFFAFVFCVGFSLFSYFERATATHCNVRNYLPSISAAIGNYQPQRFVWQLAILIQVIPRLAVTYQYYRLYDVILRKNRRPIAYTACIFNVVENLALVGLSLWTSIDNYEVHKTCFITFIATSECYMCMTYFLNKSSLRNPGKLTRTQQISLNLKRNLCVINVVSFFCAGYFFLRHNDRCEPGVYTLFALFEYVVVLTNMGFHLTSVYDFRDKWLIFDKAKGLYFTSTYSTLI</sequence>
<dbReference type="GO" id="GO:0006506">
    <property type="term" value="P:GPI anchor biosynthetic process"/>
    <property type="evidence" value="ECO:0007669"/>
    <property type="project" value="UniProtKB-KW"/>
</dbReference>
<evidence type="ECO:0000259" key="9">
    <source>
        <dbReference type="Pfam" id="PF10277"/>
    </source>
</evidence>
<feature type="transmembrane region" description="Helical" evidence="8">
    <location>
        <begin position="113"/>
        <end position="135"/>
    </location>
</feature>
<keyword evidence="11" id="KW-1185">Reference proteome</keyword>
<dbReference type="GO" id="GO:0000139">
    <property type="term" value="C:Golgi membrane"/>
    <property type="evidence" value="ECO:0007669"/>
    <property type="project" value="UniProtKB-SubCell"/>
</dbReference>
<keyword evidence="4 8" id="KW-0812">Transmembrane</keyword>
<reference evidence="10" key="1">
    <citation type="submission" date="2022-07" db="EMBL/GenBank/DDBJ databases">
        <authorList>
            <person name="Trinca V."/>
            <person name="Uliana J.V.C."/>
            <person name="Torres T.T."/>
            <person name="Ward R.J."/>
            <person name="Monesi N."/>
        </authorList>
    </citation>
    <scope>NUCLEOTIDE SEQUENCE</scope>
    <source>
        <strain evidence="10">HSMRA1968</strain>
        <tissue evidence="10">Whole embryos</tissue>
    </source>
</reference>
<feature type="domain" description="CWH43-like N-terminal" evidence="9">
    <location>
        <begin position="27"/>
        <end position="243"/>
    </location>
</feature>
<evidence type="ECO:0000313" key="11">
    <source>
        <dbReference type="Proteomes" id="UP001151699"/>
    </source>
</evidence>
<feature type="transmembrane region" description="Helical" evidence="8">
    <location>
        <begin position="78"/>
        <end position="101"/>
    </location>
</feature>